<feature type="region of interest" description="Disordered" evidence="1">
    <location>
        <begin position="112"/>
        <end position="143"/>
    </location>
</feature>
<accession>A0AAD4W652</accession>
<organism evidence="2 3">
    <name type="scientific">Prunus dulcis</name>
    <name type="common">Almond</name>
    <name type="synonym">Amygdalus dulcis</name>
    <dbReference type="NCBI Taxonomy" id="3755"/>
    <lineage>
        <taxon>Eukaryota</taxon>
        <taxon>Viridiplantae</taxon>
        <taxon>Streptophyta</taxon>
        <taxon>Embryophyta</taxon>
        <taxon>Tracheophyta</taxon>
        <taxon>Spermatophyta</taxon>
        <taxon>Magnoliopsida</taxon>
        <taxon>eudicotyledons</taxon>
        <taxon>Gunneridae</taxon>
        <taxon>Pentapetalae</taxon>
        <taxon>rosids</taxon>
        <taxon>fabids</taxon>
        <taxon>Rosales</taxon>
        <taxon>Rosaceae</taxon>
        <taxon>Amygdaloideae</taxon>
        <taxon>Amygdaleae</taxon>
        <taxon>Prunus</taxon>
    </lineage>
</organism>
<comment type="caution">
    <text evidence="2">The sequence shown here is derived from an EMBL/GenBank/DDBJ whole genome shotgun (WGS) entry which is preliminary data.</text>
</comment>
<dbReference type="EMBL" id="JAJFAZ020000003">
    <property type="protein sequence ID" value="KAI5337578.1"/>
    <property type="molecule type" value="Genomic_DNA"/>
</dbReference>
<keyword evidence="3" id="KW-1185">Reference proteome</keyword>
<dbReference type="Gene3D" id="3.60.10.10">
    <property type="entry name" value="Endonuclease/exonuclease/phosphatase"/>
    <property type="match status" value="1"/>
</dbReference>
<dbReference type="InterPro" id="IPR036691">
    <property type="entry name" value="Endo/exonu/phosph_ase_sf"/>
</dbReference>
<sequence>MQSPNYSYINLALTQDLHTATLLGSNCSHGMITPDQCCDFCEHLVGVDGLASNQYGPKVFIERPGGFTKDIAQEDPFGFSPIIRRITKEAKLKSKRAHAGRNISRVHICKKSLDDRGNTGTPNQNGKRRASLTGTSENTQGESWRCPALPGAMNLRSWNCQGLGNPWTVEALQCLVCNEDPKIVFLCEGRCSGNVMKPVRLKFGFRQCIMVESNEASGGLCLLWTDELVVSLRTSPFMGPIDKAGSNKFTALVVLW</sequence>
<feature type="compositionally biased region" description="Polar residues" evidence="1">
    <location>
        <begin position="132"/>
        <end position="142"/>
    </location>
</feature>
<evidence type="ECO:0000256" key="1">
    <source>
        <dbReference type="SAM" id="MobiDB-lite"/>
    </source>
</evidence>
<dbReference type="SUPFAM" id="SSF56219">
    <property type="entry name" value="DNase I-like"/>
    <property type="match status" value="1"/>
</dbReference>
<dbReference type="AlphaFoldDB" id="A0AAD4W652"/>
<name>A0AAD4W652_PRUDU</name>
<dbReference type="PANTHER" id="PTHR35218:SF9">
    <property type="entry name" value="ENDONUCLEASE_EXONUCLEASE_PHOSPHATASE DOMAIN-CONTAINING PROTEIN"/>
    <property type="match status" value="1"/>
</dbReference>
<evidence type="ECO:0000313" key="2">
    <source>
        <dbReference type="EMBL" id="KAI5337578.1"/>
    </source>
</evidence>
<reference evidence="2 3" key="1">
    <citation type="journal article" date="2022" name="G3 (Bethesda)">
        <title>Whole-genome sequence and methylome profiling of the almond [Prunus dulcis (Mill.) D.A. Webb] cultivar 'Nonpareil'.</title>
        <authorList>
            <person name="D'Amico-Willman K.M."/>
            <person name="Ouma W.Z."/>
            <person name="Meulia T."/>
            <person name="Sideli G.M."/>
            <person name="Gradziel T.M."/>
            <person name="Fresnedo-Ramirez J."/>
        </authorList>
    </citation>
    <scope>NUCLEOTIDE SEQUENCE [LARGE SCALE GENOMIC DNA]</scope>
    <source>
        <strain evidence="2">Clone GOH B32 T37-40</strain>
    </source>
</reference>
<proteinExistence type="predicted"/>
<evidence type="ECO:0000313" key="3">
    <source>
        <dbReference type="Proteomes" id="UP001054821"/>
    </source>
</evidence>
<protein>
    <submittedName>
        <fullName evidence="2">Uncharacterized protein</fullName>
    </submittedName>
</protein>
<dbReference type="Proteomes" id="UP001054821">
    <property type="component" value="Chromosome 3"/>
</dbReference>
<gene>
    <name evidence="2" type="ORF">L3X38_016849</name>
</gene>
<dbReference type="PANTHER" id="PTHR35218">
    <property type="entry name" value="RNASE H DOMAIN-CONTAINING PROTEIN"/>
    <property type="match status" value="1"/>
</dbReference>